<gene>
    <name evidence="4" type="ORF">BGAL_0498g00010</name>
</gene>
<dbReference type="EMBL" id="PQXL01000497">
    <property type="protein sequence ID" value="THV45356.1"/>
    <property type="molecule type" value="Genomic_DNA"/>
</dbReference>
<accession>A0A4V4HTG0</accession>
<keyword evidence="3" id="KW-0732">Signal</keyword>
<name>A0A4V4HTG0_9HELO</name>
<feature type="signal peptide" evidence="3">
    <location>
        <begin position="1"/>
        <end position="19"/>
    </location>
</feature>
<organism evidence="4 5">
    <name type="scientific">Botrytis galanthina</name>
    <dbReference type="NCBI Taxonomy" id="278940"/>
    <lineage>
        <taxon>Eukaryota</taxon>
        <taxon>Fungi</taxon>
        <taxon>Dikarya</taxon>
        <taxon>Ascomycota</taxon>
        <taxon>Pezizomycotina</taxon>
        <taxon>Leotiomycetes</taxon>
        <taxon>Helotiales</taxon>
        <taxon>Sclerotiniaceae</taxon>
        <taxon>Botrytis</taxon>
    </lineage>
</organism>
<feature type="transmembrane region" description="Helical" evidence="2">
    <location>
        <begin position="369"/>
        <end position="391"/>
    </location>
</feature>
<sequence length="392" mass="41095">MHFNSVTVAALSLVVTAVAQRPAGTTICDYYATALFKDNTSFNQKKLLVYVVNRALIGNIGQSPCEILQYFSLINLAGDQPAPSIKVSGILTEGTYNGIKVSLLPYFNGELVSTNGGNKPLSVNFLDGGGADILRNYQPANSDTTNQYSLLTHLYQYFGVLLSCSKQGGAGFPRYSGSASQYNVHKYMYLSDAEVNYFIEQVALSAASFGVSDSDLMTIGYSLQRLFGYRCLPPTTIIPKQGRQLQSICTNNTCPLAPNNTCTYYDQTVTKPTLSSARSPGTGSSTGTRTNTSTATRTGNTTISNTKTATIINGTNFPLGSASTTVNNVTTKPLGLGSATIANGVNPLSGPGSANNVSSTVAVAKPTQVTAGAATIGLSFAAIAGGLAAYFL</sequence>
<keyword evidence="5" id="KW-1185">Reference proteome</keyword>
<evidence type="ECO:0000313" key="4">
    <source>
        <dbReference type="EMBL" id="THV45356.1"/>
    </source>
</evidence>
<evidence type="ECO:0000256" key="3">
    <source>
        <dbReference type="SAM" id="SignalP"/>
    </source>
</evidence>
<proteinExistence type="predicted"/>
<evidence type="ECO:0008006" key="6">
    <source>
        <dbReference type="Google" id="ProtNLM"/>
    </source>
</evidence>
<keyword evidence="2" id="KW-1133">Transmembrane helix</keyword>
<reference evidence="4 5" key="1">
    <citation type="submission" date="2017-12" db="EMBL/GenBank/DDBJ databases">
        <title>Comparative genomics of Botrytis spp.</title>
        <authorList>
            <person name="Valero-Jimenez C.A."/>
            <person name="Tapia P."/>
            <person name="Veloso J."/>
            <person name="Silva-Moreno E."/>
            <person name="Staats M."/>
            <person name="Valdes J.H."/>
            <person name="Van Kan J.A.L."/>
        </authorList>
    </citation>
    <scope>NUCLEOTIDE SEQUENCE [LARGE SCALE GENOMIC DNA]</scope>
    <source>
        <strain evidence="4 5">MUCL435</strain>
    </source>
</reference>
<evidence type="ECO:0000256" key="2">
    <source>
        <dbReference type="SAM" id="Phobius"/>
    </source>
</evidence>
<feature type="chain" id="PRO_5020561434" description="Heme haloperoxidase family profile domain-containing protein" evidence="3">
    <location>
        <begin position="20"/>
        <end position="392"/>
    </location>
</feature>
<evidence type="ECO:0000256" key="1">
    <source>
        <dbReference type="SAM" id="MobiDB-lite"/>
    </source>
</evidence>
<keyword evidence="2" id="KW-0472">Membrane</keyword>
<dbReference type="Proteomes" id="UP000308671">
    <property type="component" value="Unassembled WGS sequence"/>
</dbReference>
<dbReference type="OrthoDB" id="2110578at2759"/>
<feature type="compositionally biased region" description="Low complexity" evidence="1">
    <location>
        <begin position="275"/>
        <end position="302"/>
    </location>
</feature>
<keyword evidence="2" id="KW-0812">Transmembrane</keyword>
<comment type="caution">
    <text evidence="4">The sequence shown here is derived from an EMBL/GenBank/DDBJ whole genome shotgun (WGS) entry which is preliminary data.</text>
</comment>
<protein>
    <recommendedName>
        <fullName evidence="6">Heme haloperoxidase family profile domain-containing protein</fullName>
    </recommendedName>
</protein>
<feature type="region of interest" description="Disordered" evidence="1">
    <location>
        <begin position="272"/>
        <end position="302"/>
    </location>
</feature>
<evidence type="ECO:0000313" key="5">
    <source>
        <dbReference type="Proteomes" id="UP000308671"/>
    </source>
</evidence>
<dbReference type="AlphaFoldDB" id="A0A4V4HTG0"/>